<gene>
    <name evidence="1" type="ORF">NCTC12112_00724</name>
</gene>
<dbReference type="AlphaFoldDB" id="A0AAX1TLH3"/>
<accession>A0AAX1TLH3</accession>
<dbReference type="Proteomes" id="UP000249008">
    <property type="component" value="Chromosome 1"/>
</dbReference>
<dbReference type="RefSeq" id="WP_005976251.1">
    <property type="nucleotide sequence ID" value="NZ_BAABXY010000001.1"/>
</dbReference>
<evidence type="ECO:0000313" key="1">
    <source>
        <dbReference type="EMBL" id="SQJ00445.1"/>
    </source>
</evidence>
<evidence type="ECO:0000313" key="2">
    <source>
        <dbReference type="Proteomes" id="UP000249008"/>
    </source>
</evidence>
<dbReference type="GeneID" id="78455311"/>
<name>A0AAX1TLH3_9FUSO</name>
<dbReference type="EMBL" id="LS483487">
    <property type="protein sequence ID" value="SQJ00445.1"/>
    <property type="molecule type" value="Genomic_DNA"/>
</dbReference>
<reference evidence="1 2" key="1">
    <citation type="submission" date="2018-06" db="EMBL/GenBank/DDBJ databases">
        <authorList>
            <consortium name="Pathogen Informatics"/>
            <person name="Doyle S."/>
        </authorList>
    </citation>
    <scope>NUCLEOTIDE SEQUENCE [LARGE SCALE GENOMIC DNA]</scope>
    <source>
        <strain evidence="1 2">NCTC12112</strain>
    </source>
</reference>
<protein>
    <submittedName>
        <fullName evidence="1">Uncharacterized protein</fullName>
    </submittedName>
</protein>
<organism evidence="1 2">
    <name type="scientific">Fusobacterium ulcerans</name>
    <dbReference type="NCBI Taxonomy" id="861"/>
    <lineage>
        <taxon>Bacteria</taxon>
        <taxon>Fusobacteriati</taxon>
        <taxon>Fusobacteriota</taxon>
        <taxon>Fusobacteriia</taxon>
        <taxon>Fusobacteriales</taxon>
        <taxon>Fusobacteriaceae</taxon>
        <taxon>Fusobacterium</taxon>
    </lineage>
</organism>
<proteinExistence type="predicted"/>
<sequence>MKKILAILAVFSLTASVTLSKEIIPEYYIMEKLLIPISASPVFSYIGEKKIDDFKEIKAIQVDNKVLQNLVTHENPFYMNDSDGKTVAVRVGDYIVSPMTLSTVYSIRKNDFELNYRDLNAPDVSLVTADVTTIGEKIRTDEIDEVNNKIEASEE</sequence>
<dbReference type="KEGG" id="ful:C4N20_10840"/>